<dbReference type="AlphaFoldDB" id="A0A1S9P7E3"/>
<protein>
    <submittedName>
        <fullName evidence="1">Uncharacterized protein</fullName>
    </submittedName>
</protein>
<dbReference type="Proteomes" id="UP000189739">
    <property type="component" value="Unassembled WGS sequence"/>
</dbReference>
<dbReference type="EMBL" id="MBTF01000038">
    <property type="protein sequence ID" value="OOQ56859.1"/>
    <property type="molecule type" value="Genomic_DNA"/>
</dbReference>
<dbReference type="RefSeq" id="WP_078351275.1">
    <property type="nucleotide sequence ID" value="NZ_MBTF01000038.1"/>
</dbReference>
<comment type="caution">
    <text evidence="1">The sequence shown here is derived from an EMBL/GenBank/DDBJ whole genome shotgun (WGS) entry which is preliminary data.</text>
</comment>
<accession>A0A1S9P7E3</accession>
<proteinExistence type="predicted"/>
<organism evidence="1 2">
    <name type="scientific">Mucilaginibacter pedocola</name>
    <dbReference type="NCBI Taxonomy" id="1792845"/>
    <lineage>
        <taxon>Bacteria</taxon>
        <taxon>Pseudomonadati</taxon>
        <taxon>Bacteroidota</taxon>
        <taxon>Sphingobacteriia</taxon>
        <taxon>Sphingobacteriales</taxon>
        <taxon>Sphingobacteriaceae</taxon>
        <taxon>Mucilaginibacter</taxon>
    </lineage>
</organism>
<dbReference type="OrthoDB" id="1445442at2"/>
<sequence length="159" mass="18619">MLKIDKDNYSQYKRVFEIFWQHYAKLIETEAKERGLDFNYPSPLEVLNGAEAQSKSLALKSLKASFSDTFTMLKYAPYEFKKQLDDDLKTNALPGYFEIYAEAKDSLPTILKKQLLRSLDEYYFVMEMLNDTASEISTEEREILNKCVLAFEQKHAKKK</sequence>
<gene>
    <name evidence="1" type="ORF">BC343_17930</name>
</gene>
<reference evidence="1 2" key="1">
    <citation type="submission" date="2016-07" db="EMBL/GenBank/DDBJ databases">
        <title>Genomic analysis of zinc-resistant bacterium Mucilaginibacter pedocola TBZ30.</title>
        <authorList>
            <person name="Huang J."/>
            <person name="Tang J."/>
        </authorList>
    </citation>
    <scope>NUCLEOTIDE SEQUENCE [LARGE SCALE GENOMIC DNA]</scope>
    <source>
        <strain evidence="1 2">TBZ30</strain>
    </source>
</reference>
<evidence type="ECO:0000313" key="2">
    <source>
        <dbReference type="Proteomes" id="UP000189739"/>
    </source>
</evidence>
<name>A0A1S9P7E3_9SPHI</name>
<evidence type="ECO:0000313" key="1">
    <source>
        <dbReference type="EMBL" id="OOQ56859.1"/>
    </source>
</evidence>
<dbReference type="STRING" id="1792845.BC343_17930"/>
<keyword evidence="2" id="KW-1185">Reference proteome</keyword>